<dbReference type="EMBL" id="BARU01005353">
    <property type="protein sequence ID" value="GAH35137.1"/>
    <property type="molecule type" value="Genomic_DNA"/>
</dbReference>
<evidence type="ECO:0000313" key="1">
    <source>
        <dbReference type="EMBL" id="GAH35137.1"/>
    </source>
</evidence>
<dbReference type="AlphaFoldDB" id="X1ERD6"/>
<organism evidence="1">
    <name type="scientific">marine sediment metagenome</name>
    <dbReference type="NCBI Taxonomy" id="412755"/>
    <lineage>
        <taxon>unclassified sequences</taxon>
        <taxon>metagenomes</taxon>
        <taxon>ecological metagenomes</taxon>
    </lineage>
</organism>
<comment type="caution">
    <text evidence="1">The sequence shown here is derived from an EMBL/GenBank/DDBJ whole genome shotgun (WGS) entry which is preliminary data.</text>
</comment>
<reference evidence="1" key="1">
    <citation type="journal article" date="2014" name="Front. Microbiol.">
        <title>High frequency of phylogenetically diverse reductive dehalogenase-homologous genes in deep subseafloor sedimentary metagenomes.</title>
        <authorList>
            <person name="Kawai M."/>
            <person name="Futagami T."/>
            <person name="Toyoda A."/>
            <person name="Takaki Y."/>
            <person name="Nishi S."/>
            <person name="Hori S."/>
            <person name="Arai W."/>
            <person name="Tsubouchi T."/>
            <person name="Morono Y."/>
            <person name="Uchiyama I."/>
            <person name="Ito T."/>
            <person name="Fujiyama A."/>
            <person name="Inagaki F."/>
            <person name="Takami H."/>
        </authorList>
    </citation>
    <scope>NUCLEOTIDE SEQUENCE</scope>
    <source>
        <strain evidence="1">Expedition CK06-06</strain>
    </source>
</reference>
<name>X1ERD6_9ZZZZ</name>
<gene>
    <name evidence="1" type="ORF">S03H2_10407</name>
</gene>
<protein>
    <submittedName>
        <fullName evidence="1">Uncharacterized protein</fullName>
    </submittedName>
</protein>
<sequence>MVCFIDSIHLRNKAMTLLHEIPSNSFEEAFTPENIKKIEMALGMMKKSIDESQKVNDQTLDKLHSDLGKHYREEFCEGLKLYIKFLEEGAVSLEEKAKHLEEKWGKWFFGKFDAMSKRFRWFLEEFAKRKDEILFPD</sequence>
<accession>X1ERD6</accession>
<proteinExistence type="predicted"/>